<feature type="compositionally biased region" description="Polar residues" evidence="7">
    <location>
        <begin position="793"/>
        <end position="802"/>
    </location>
</feature>
<reference evidence="12" key="1">
    <citation type="submission" date="2023-07" db="EMBL/GenBank/DDBJ databases">
        <authorList>
            <consortium name="AG Swart"/>
            <person name="Singh M."/>
            <person name="Singh A."/>
            <person name="Seah K."/>
            <person name="Emmerich C."/>
        </authorList>
    </citation>
    <scope>NUCLEOTIDE SEQUENCE</scope>
    <source>
        <strain evidence="12">DP1</strain>
    </source>
</reference>
<feature type="compositionally biased region" description="Polar residues" evidence="7">
    <location>
        <begin position="842"/>
        <end position="858"/>
    </location>
</feature>
<feature type="compositionally biased region" description="Basic and acidic residues" evidence="7">
    <location>
        <begin position="525"/>
        <end position="535"/>
    </location>
</feature>
<dbReference type="PROSITE" id="PS00154">
    <property type="entry name" value="ATPASE_E1_E2"/>
    <property type="match status" value="1"/>
</dbReference>
<dbReference type="InterPro" id="IPR023299">
    <property type="entry name" value="ATPase_P-typ_cyto_dom_N"/>
</dbReference>
<feature type="compositionally biased region" description="Basic and acidic residues" evidence="7">
    <location>
        <begin position="809"/>
        <end position="838"/>
    </location>
</feature>
<feature type="region of interest" description="Disordered" evidence="7">
    <location>
        <begin position="793"/>
        <end position="861"/>
    </location>
</feature>
<dbReference type="PANTHER" id="PTHR24092">
    <property type="entry name" value="PROBABLE PHOSPHOLIPID-TRANSPORTING ATPASE"/>
    <property type="match status" value="1"/>
</dbReference>
<evidence type="ECO:0000256" key="7">
    <source>
        <dbReference type="SAM" id="MobiDB-lite"/>
    </source>
</evidence>
<evidence type="ECO:0000256" key="5">
    <source>
        <dbReference type="ARBA" id="ARBA00022989"/>
    </source>
</evidence>
<dbReference type="GO" id="GO:0016887">
    <property type="term" value="F:ATP hydrolysis activity"/>
    <property type="evidence" value="ECO:0007669"/>
    <property type="project" value="InterPro"/>
</dbReference>
<dbReference type="GO" id="GO:0005524">
    <property type="term" value="F:ATP binding"/>
    <property type="evidence" value="ECO:0007669"/>
    <property type="project" value="InterPro"/>
</dbReference>
<evidence type="ECO:0000256" key="6">
    <source>
        <dbReference type="ARBA" id="ARBA00023136"/>
    </source>
</evidence>
<evidence type="ECO:0000256" key="1">
    <source>
        <dbReference type="ARBA" id="ARBA00004141"/>
    </source>
</evidence>
<dbReference type="InterPro" id="IPR008250">
    <property type="entry name" value="ATPase_P-typ_transduc_dom_A_sf"/>
</dbReference>
<evidence type="ECO:0000256" key="2">
    <source>
        <dbReference type="ARBA" id="ARBA00022692"/>
    </source>
</evidence>
<dbReference type="InterPro" id="IPR023298">
    <property type="entry name" value="ATPase_P-typ_TM_dom_sf"/>
</dbReference>
<keyword evidence="6 8" id="KW-0472">Membrane</keyword>
<dbReference type="NCBIfam" id="TIGR01494">
    <property type="entry name" value="ATPase_P-type"/>
    <property type="match status" value="1"/>
</dbReference>
<comment type="subcellular location">
    <subcellularLocation>
        <location evidence="1">Membrane</location>
        <topology evidence="1">Multi-pass membrane protein</topology>
    </subcellularLocation>
</comment>
<comment type="caution">
    <text evidence="12">The sequence shown here is derived from an EMBL/GenBank/DDBJ whole genome shotgun (WGS) entry which is preliminary data.</text>
</comment>
<keyword evidence="5 8" id="KW-1133">Transmembrane helix</keyword>
<dbReference type="GO" id="GO:0005886">
    <property type="term" value="C:plasma membrane"/>
    <property type="evidence" value="ECO:0007669"/>
    <property type="project" value="TreeGrafter"/>
</dbReference>
<evidence type="ECO:0000256" key="3">
    <source>
        <dbReference type="ARBA" id="ARBA00022723"/>
    </source>
</evidence>
<dbReference type="InterPro" id="IPR032631">
    <property type="entry name" value="P-type_ATPase_N"/>
</dbReference>
<dbReference type="PRINTS" id="PR00119">
    <property type="entry name" value="CATATPASE"/>
</dbReference>
<dbReference type="InterPro" id="IPR059000">
    <property type="entry name" value="ATPase_P-type_domA"/>
</dbReference>
<dbReference type="InterPro" id="IPR018303">
    <property type="entry name" value="ATPase_P-typ_P_site"/>
</dbReference>
<name>A0AAD1XA72_EUPCR</name>
<feature type="compositionally biased region" description="Basic and acidic residues" evidence="7">
    <location>
        <begin position="543"/>
        <end position="552"/>
    </location>
</feature>
<gene>
    <name evidence="12" type="ORF">ECRASSUSDP1_LOCUS8034</name>
</gene>
<dbReference type="PANTHER" id="PTHR24092:SF218">
    <property type="entry name" value="PHOSPHOLIPID-TRANSPORTING ATPASE"/>
    <property type="match status" value="1"/>
</dbReference>
<keyword evidence="4" id="KW-0460">Magnesium</keyword>
<keyword evidence="13" id="KW-1185">Reference proteome</keyword>
<evidence type="ECO:0008006" key="14">
    <source>
        <dbReference type="Google" id="ProtNLM"/>
    </source>
</evidence>
<evidence type="ECO:0000256" key="8">
    <source>
        <dbReference type="SAM" id="Phobius"/>
    </source>
</evidence>
<dbReference type="EMBL" id="CAMPGE010007842">
    <property type="protein sequence ID" value="CAI2366760.1"/>
    <property type="molecule type" value="Genomic_DNA"/>
</dbReference>
<feature type="domain" description="P-type ATPase C-terminal" evidence="11">
    <location>
        <begin position="995"/>
        <end position="1241"/>
    </location>
</feature>
<dbReference type="InterPro" id="IPR032630">
    <property type="entry name" value="P_typ_ATPase_c"/>
</dbReference>
<dbReference type="SUPFAM" id="SSF56784">
    <property type="entry name" value="HAD-like"/>
    <property type="match status" value="1"/>
</dbReference>
<dbReference type="Gene3D" id="3.40.50.1000">
    <property type="entry name" value="HAD superfamily/HAD-like"/>
    <property type="match status" value="2"/>
</dbReference>
<dbReference type="SUPFAM" id="SSF81660">
    <property type="entry name" value="Metal cation-transporting ATPase, ATP-binding domain N"/>
    <property type="match status" value="1"/>
</dbReference>
<feature type="transmembrane region" description="Helical" evidence="8">
    <location>
        <begin position="1149"/>
        <end position="1168"/>
    </location>
</feature>
<feature type="transmembrane region" description="Helical" evidence="8">
    <location>
        <begin position="1059"/>
        <end position="1079"/>
    </location>
</feature>
<evidence type="ECO:0000256" key="4">
    <source>
        <dbReference type="ARBA" id="ARBA00022842"/>
    </source>
</evidence>
<keyword evidence="3" id="KW-0479">Metal-binding</keyword>
<dbReference type="Gene3D" id="3.40.1110.10">
    <property type="entry name" value="Calcium-transporting ATPase, cytoplasmic domain N"/>
    <property type="match status" value="2"/>
</dbReference>
<evidence type="ECO:0000259" key="9">
    <source>
        <dbReference type="Pfam" id="PF00122"/>
    </source>
</evidence>
<dbReference type="InterPro" id="IPR023214">
    <property type="entry name" value="HAD_sf"/>
</dbReference>
<dbReference type="GO" id="GO:0046872">
    <property type="term" value="F:metal ion binding"/>
    <property type="evidence" value="ECO:0007669"/>
    <property type="project" value="UniProtKB-KW"/>
</dbReference>
<sequence length="1267" mass="146346">MNSHEGSLTKAPKYKKNKIKTTKYNWLTFFPGSFLAQFKRKYNFYFLAVTLLQAIKPIQTVSFGLACLPLIFVFGVSMIRELIEEIRRGRQDKIVNNRETLVLREDKFHQVKWKNLCVGDIVMIHQEEYIPADIIIIRSSDHHGNAYIQTMALDGERALKQRQALNEIADEMKLNKVKIQDLKFYLKFGHPNNQIYQFDGDLYFKNPELSKMNLSIDQFMHRGSKLANTDWIIGIIAYAGHETKLMKSMIKSSTKISHAEREVNKVFLSILLVLQISLGLILGTGAIIVYQTKLEYSASNGKIDGPWYLWKDEDDYNQNPLGYFIVLFFRHFLLFGWLLPILSLVTIEVIKIFQSLFIFLDAKMFSVYHNQGCKVFSISLGEELGVVNNIYTDKTGTLTANEMMLKACAIGTIKYDKNILEKEPEDASEENLKVLECIQNGLNEDNSSLENIKAYSQGSVRISKQKDFIHYFWMALSICHEVISVSKRKQAIKKTHDDGVLIYHKDSSIIPKKSSTSKVDNSNLEEAHDKNKIKDESDEEEKGNESDNISEHDIDEDEELVYHGMSPDEITLVEAAKTIGYEFRYRSNNRIEIKINSEKKEFVLLQLFKFTSERKRMTIVIQDPDDKDAVIVITKGADDIMKELAEKEAISLDSDFAHDFSMLGYRTLMVGFKVISKSEYDKWESKFSNLKETEDTKMEYMDELEDGQIILGTTGLEDKLQENVHQCIEEFRRAQIKIWMITGDKLETAESVGISCRLLQDEGSRLFITPGENNQETVDNAQAILEKMRTGATINPSSQNSKAVCEESNGMHEEKKAENKGLMKSPRSPDHLQSKNDHSFLNGESHSNTIHGKNTPPKNMSFEDQTRELTLLEKKKYVENIVKYSGFNSILNKDSEKKEVAESMNKYELVIEGNTLNCLLQEEHKEILKEIITRCSSVIVCRATPKQKADILQFGKEIDPKQVSLAIGDGGNDVSMIKKADVGIGIYGKEGYQAVSASDFAIGEFQFLRRLLFVHGRNNHRRFRTFFIHMLTKNLIFCMGPFIFAFYNLFSGATYYEPTYAIIFNIMQMNLVIIIFAIYETDIDPDLKDKTESLMLPYLYNESRTLEMFKLWDFLKWYIYCGVMGVINFEINFWSFYHAVEADGKNFGQWQWSFTSYCAIMGIHLTIISQYVKTWNSCKVVSFILHVVLFFPVFVMLYHLFAESQIILYTHIKFWLNILVIVGACTFPFILFRRIHQLYFPYLIDIVIAKKFDEQEVHQKLKIREDE</sequence>
<organism evidence="12 13">
    <name type="scientific">Euplotes crassus</name>
    <dbReference type="NCBI Taxonomy" id="5936"/>
    <lineage>
        <taxon>Eukaryota</taxon>
        <taxon>Sar</taxon>
        <taxon>Alveolata</taxon>
        <taxon>Ciliophora</taxon>
        <taxon>Intramacronucleata</taxon>
        <taxon>Spirotrichea</taxon>
        <taxon>Hypotrichia</taxon>
        <taxon>Euplotida</taxon>
        <taxon>Euplotidae</taxon>
        <taxon>Moneuplotes</taxon>
    </lineage>
</organism>
<dbReference type="Gene3D" id="2.70.150.10">
    <property type="entry name" value="Calcium-transporting ATPase, cytoplasmic transduction domain A"/>
    <property type="match status" value="1"/>
</dbReference>
<evidence type="ECO:0000259" key="11">
    <source>
        <dbReference type="Pfam" id="PF16212"/>
    </source>
</evidence>
<dbReference type="SUPFAM" id="SSF81653">
    <property type="entry name" value="Calcium ATPase, transduction domain A"/>
    <property type="match status" value="1"/>
</dbReference>
<dbReference type="Pfam" id="PF16209">
    <property type="entry name" value="PhoLip_ATPase_N"/>
    <property type="match status" value="1"/>
</dbReference>
<feature type="domain" description="P-type ATPase A" evidence="9">
    <location>
        <begin position="97"/>
        <end position="167"/>
    </location>
</feature>
<keyword evidence="2 8" id="KW-0812">Transmembrane</keyword>
<feature type="transmembrane region" description="Helical" evidence="8">
    <location>
        <begin position="1180"/>
        <end position="1202"/>
    </location>
</feature>
<feature type="transmembrane region" description="Helical" evidence="8">
    <location>
        <begin position="21"/>
        <end position="38"/>
    </location>
</feature>
<feature type="region of interest" description="Disordered" evidence="7">
    <location>
        <begin position="512"/>
        <end position="555"/>
    </location>
</feature>
<protein>
    <recommendedName>
        <fullName evidence="14">P-type phospholipid transporter</fullName>
    </recommendedName>
</protein>
<dbReference type="Proteomes" id="UP001295684">
    <property type="component" value="Unassembled WGS sequence"/>
</dbReference>
<evidence type="ECO:0000313" key="12">
    <source>
        <dbReference type="EMBL" id="CAI2366760.1"/>
    </source>
</evidence>
<dbReference type="InterPro" id="IPR001757">
    <property type="entry name" value="P_typ_ATPase"/>
</dbReference>
<dbReference type="GO" id="GO:0140326">
    <property type="term" value="F:ATPase-coupled intramembrane lipid transporter activity"/>
    <property type="evidence" value="ECO:0007669"/>
    <property type="project" value="TreeGrafter"/>
</dbReference>
<dbReference type="GO" id="GO:0045332">
    <property type="term" value="P:phospholipid translocation"/>
    <property type="evidence" value="ECO:0007669"/>
    <property type="project" value="TreeGrafter"/>
</dbReference>
<accession>A0AAD1XA72</accession>
<dbReference type="Pfam" id="PF16212">
    <property type="entry name" value="PhoLip_ATPase_C"/>
    <property type="match status" value="1"/>
</dbReference>
<dbReference type="SUPFAM" id="SSF81665">
    <property type="entry name" value="Calcium ATPase, transmembrane domain M"/>
    <property type="match status" value="1"/>
</dbReference>
<feature type="transmembrane region" description="Helical" evidence="8">
    <location>
        <begin position="266"/>
        <end position="290"/>
    </location>
</feature>
<feature type="transmembrane region" description="Helical" evidence="8">
    <location>
        <begin position="1117"/>
        <end position="1137"/>
    </location>
</feature>
<proteinExistence type="predicted"/>
<dbReference type="Pfam" id="PF13246">
    <property type="entry name" value="Cation_ATPase"/>
    <property type="match status" value="1"/>
</dbReference>
<evidence type="ECO:0000313" key="13">
    <source>
        <dbReference type="Proteomes" id="UP001295684"/>
    </source>
</evidence>
<dbReference type="AlphaFoldDB" id="A0AAD1XA72"/>
<dbReference type="Pfam" id="PF00122">
    <property type="entry name" value="E1-E2_ATPase"/>
    <property type="match status" value="1"/>
</dbReference>
<feature type="domain" description="P-type ATPase N-terminal" evidence="10">
    <location>
        <begin position="9"/>
        <end position="62"/>
    </location>
</feature>
<dbReference type="InterPro" id="IPR036412">
    <property type="entry name" value="HAD-like_sf"/>
</dbReference>
<feature type="transmembrane region" description="Helical" evidence="8">
    <location>
        <begin position="58"/>
        <end position="79"/>
    </location>
</feature>
<evidence type="ECO:0000259" key="10">
    <source>
        <dbReference type="Pfam" id="PF16209"/>
    </source>
</evidence>
<feature type="transmembrane region" description="Helical" evidence="8">
    <location>
        <begin position="321"/>
        <end position="347"/>
    </location>
</feature>
<feature type="transmembrane region" description="Helical" evidence="8">
    <location>
        <begin position="1026"/>
        <end position="1047"/>
    </location>
</feature>
<feature type="transmembrane region" description="Helical" evidence="8">
    <location>
        <begin position="1214"/>
        <end position="1232"/>
    </location>
</feature>